<dbReference type="PANTHER" id="PTHR10131">
    <property type="entry name" value="TNF RECEPTOR ASSOCIATED FACTOR"/>
    <property type="match status" value="1"/>
</dbReference>
<evidence type="ECO:0000313" key="7">
    <source>
        <dbReference type="Proteomes" id="UP000499080"/>
    </source>
</evidence>
<proteinExistence type="predicted"/>
<accession>A0A4Y2HXY5</accession>
<dbReference type="Proteomes" id="UP000499080">
    <property type="component" value="Unassembled WGS sequence"/>
</dbReference>
<dbReference type="OrthoDB" id="1630758at2759"/>
<evidence type="ECO:0000256" key="2">
    <source>
        <dbReference type="ARBA" id="ARBA00022771"/>
    </source>
</evidence>
<sequence length="172" mass="19687">MGFDINRFKAEVDEEFICPICSGVLEEPVQAPICEHAFCYECITEWLSRKVSCPIDREVITPNELKPAARVLRNLLSRLLIMCDNASSGCTAVVKLEHLEIHQQGCEHNPKRPAPCEQDCGPLVPTNEFEHQNGLYSEIRMLLLIVRRIRAMVLEINREIDVLESRMKKILD</sequence>
<dbReference type="GO" id="GO:0016567">
    <property type="term" value="P:protein ubiquitination"/>
    <property type="evidence" value="ECO:0007669"/>
    <property type="project" value="InterPro"/>
</dbReference>
<dbReference type="GO" id="GO:0008270">
    <property type="term" value="F:zinc ion binding"/>
    <property type="evidence" value="ECO:0007669"/>
    <property type="project" value="UniProtKB-KW"/>
</dbReference>
<dbReference type="AlphaFoldDB" id="A0A4Y2HXY5"/>
<evidence type="ECO:0000259" key="5">
    <source>
        <dbReference type="PROSITE" id="PS50089"/>
    </source>
</evidence>
<evidence type="ECO:0000256" key="1">
    <source>
        <dbReference type="ARBA" id="ARBA00022723"/>
    </source>
</evidence>
<dbReference type="GO" id="GO:0043122">
    <property type="term" value="P:regulation of canonical NF-kappaB signal transduction"/>
    <property type="evidence" value="ECO:0007669"/>
    <property type="project" value="TreeGrafter"/>
</dbReference>
<dbReference type="EMBL" id="BGPR01002235">
    <property type="protein sequence ID" value="GBM70188.1"/>
    <property type="molecule type" value="Genomic_DNA"/>
</dbReference>
<dbReference type="Gene3D" id="3.30.40.10">
    <property type="entry name" value="Zinc/RING finger domain, C3HC4 (zinc finger)"/>
    <property type="match status" value="2"/>
</dbReference>
<dbReference type="SUPFAM" id="SSF49599">
    <property type="entry name" value="TRAF domain-like"/>
    <property type="match status" value="1"/>
</dbReference>
<reference evidence="6 7" key="1">
    <citation type="journal article" date="2019" name="Sci. Rep.">
        <title>Orb-weaving spider Araneus ventricosus genome elucidates the spidroin gene catalogue.</title>
        <authorList>
            <person name="Kono N."/>
            <person name="Nakamura H."/>
            <person name="Ohtoshi R."/>
            <person name="Moran D.A.P."/>
            <person name="Shinohara A."/>
            <person name="Yoshida Y."/>
            <person name="Fujiwara M."/>
            <person name="Mori M."/>
            <person name="Tomita M."/>
            <person name="Arakawa K."/>
        </authorList>
    </citation>
    <scope>NUCLEOTIDE SEQUENCE [LARGE SCALE GENOMIC DNA]</scope>
</reference>
<dbReference type="PROSITE" id="PS50089">
    <property type="entry name" value="ZF_RING_2"/>
    <property type="match status" value="1"/>
</dbReference>
<comment type="caution">
    <text evidence="6">The sequence shown here is derived from an EMBL/GenBank/DDBJ whole genome shotgun (WGS) entry which is preliminary data.</text>
</comment>
<feature type="domain" description="RING-type" evidence="5">
    <location>
        <begin position="18"/>
        <end position="57"/>
    </location>
</feature>
<dbReference type="InterPro" id="IPR017907">
    <property type="entry name" value="Znf_RING_CS"/>
</dbReference>
<dbReference type="SMART" id="SM00184">
    <property type="entry name" value="RING"/>
    <property type="match status" value="1"/>
</dbReference>
<evidence type="ECO:0000313" key="6">
    <source>
        <dbReference type="EMBL" id="GBM70188.1"/>
    </source>
</evidence>
<evidence type="ECO:0000256" key="4">
    <source>
        <dbReference type="PROSITE-ProRule" id="PRU00175"/>
    </source>
</evidence>
<dbReference type="PROSITE" id="PS00518">
    <property type="entry name" value="ZF_RING_1"/>
    <property type="match status" value="1"/>
</dbReference>
<keyword evidence="3" id="KW-0862">Zinc</keyword>
<gene>
    <name evidence="6" type="primary">Rnf41_1</name>
    <name evidence="6" type="ORF">AVEN_176631_1</name>
</gene>
<dbReference type="InterPro" id="IPR013083">
    <property type="entry name" value="Znf_RING/FYVE/PHD"/>
</dbReference>
<keyword evidence="1" id="KW-0479">Metal-binding</keyword>
<dbReference type="GO" id="GO:0004842">
    <property type="term" value="F:ubiquitin-protein transferase activity"/>
    <property type="evidence" value="ECO:0007669"/>
    <property type="project" value="InterPro"/>
</dbReference>
<name>A0A4Y2HXY5_ARAVE</name>
<dbReference type="SMART" id="SM00504">
    <property type="entry name" value="Ubox"/>
    <property type="match status" value="1"/>
</dbReference>
<dbReference type="InterPro" id="IPR003613">
    <property type="entry name" value="Ubox_domain"/>
</dbReference>
<dbReference type="PANTHER" id="PTHR10131:SF157">
    <property type="entry name" value="RECEPTOR-ASSOCIATED FACTOR, PUTATIVE-RELATED"/>
    <property type="match status" value="1"/>
</dbReference>
<dbReference type="SUPFAM" id="SSF57850">
    <property type="entry name" value="RING/U-box"/>
    <property type="match status" value="1"/>
</dbReference>
<keyword evidence="2 4" id="KW-0863">Zinc-finger</keyword>
<dbReference type="InterPro" id="IPR001841">
    <property type="entry name" value="Znf_RING"/>
</dbReference>
<protein>
    <submittedName>
        <fullName evidence="6">E3 ubiquitin-protein ligase NRDP1</fullName>
    </submittedName>
</protein>
<keyword evidence="7" id="KW-1185">Reference proteome</keyword>
<organism evidence="6 7">
    <name type="scientific">Araneus ventricosus</name>
    <name type="common">Orbweaver spider</name>
    <name type="synonym">Epeira ventricosa</name>
    <dbReference type="NCBI Taxonomy" id="182803"/>
    <lineage>
        <taxon>Eukaryota</taxon>
        <taxon>Metazoa</taxon>
        <taxon>Ecdysozoa</taxon>
        <taxon>Arthropoda</taxon>
        <taxon>Chelicerata</taxon>
        <taxon>Arachnida</taxon>
        <taxon>Araneae</taxon>
        <taxon>Araneomorphae</taxon>
        <taxon>Entelegynae</taxon>
        <taxon>Araneoidea</taxon>
        <taxon>Araneidae</taxon>
        <taxon>Araneus</taxon>
    </lineage>
</organism>
<evidence type="ECO:0000256" key="3">
    <source>
        <dbReference type="ARBA" id="ARBA00022833"/>
    </source>
</evidence>
<dbReference type="Pfam" id="PF13923">
    <property type="entry name" value="zf-C3HC4_2"/>
    <property type="match status" value="1"/>
</dbReference>